<reference evidence="1 2" key="1">
    <citation type="submission" date="2017-09" db="EMBL/GenBank/DDBJ databases">
        <title>WGS assembly of Aquilegia coerulea Goldsmith.</title>
        <authorList>
            <person name="Hodges S."/>
            <person name="Kramer E."/>
            <person name="Nordborg M."/>
            <person name="Tomkins J."/>
            <person name="Borevitz J."/>
            <person name="Derieg N."/>
            <person name="Yan J."/>
            <person name="Mihaltcheva S."/>
            <person name="Hayes R.D."/>
            <person name="Rokhsar D."/>
        </authorList>
    </citation>
    <scope>NUCLEOTIDE SEQUENCE [LARGE SCALE GENOMIC DNA]</scope>
    <source>
        <strain evidence="2">cv. Goldsmith</strain>
    </source>
</reference>
<dbReference type="OrthoDB" id="1741945at2759"/>
<dbReference type="STRING" id="218851.A0A2G5C3N5"/>
<dbReference type="Proteomes" id="UP000230069">
    <property type="component" value="Unassembled WGS sequence"/>
</dbReference>
<sequence length="69" mass="7811">MFDIYIHILNPRKNLKNETCKSENLLPWLLHCCYGSNWQMQIGVVMGLGALSGKVTVEILCLALRPPLL</sequence>
<name>A0A2G5C3N5_AQUCA</name>
<keyword evidence="2" id="KW-1185">Reference proteome</keyword>
<protein>
    <submittedName>
        <fullName evidence="1">Uncharacterized protein</fullName>
    </submittedName>
</protein>
<proteinExistence type="predicted"/>
<evidence type="ECO:0000313" key="2">
    <source>
        <dbReference type="Proteomes" id="UP000230069"/>
    </source>
</evidence>
<dbReference type="AlphaFoldDB" id="A0A2G5C3N5"/>
<evidence type="ECO:0000313" key="1">
    <source>
        <dbReference type="EMBL" id="PIA25904.1"/>
    </source>
</evidence>
<gene>
    <name evidence="1" type="ORF">AQUCO_10400014v1</name>
</gene>
<dbReference type="InParanoid" id="A0A2G5C3N5"/>
<dbReference type="EMBL" id="KZ305120">
    <property type="protein sequence ID" value="PIA25904.1"/>
    <property type="molecule type" value="Genomic_DNA"/>
</dbReference>
<accession>A0A2G5C3N5</accession>
<organism evidence="1 2">
    <name type="scientific">Aquilegia coerulea</name>
    <name type="common">Rocky mountain columbine</name>
    <dbReference type="NCBI Taxonomy" id="218851"/>
    <lineage>
        <taxon>Eukaryota</taxon>
        <taxon>Viridiplantae</taxon>
        <taxon>Streptophyta</taxon>
        <taxon>Embryophyta</taxon>
        <taxon>Tracheophyta</taxon>
        <taxon>Spermatophyta</taxon>
        <taxon>Magnoliopsida</taxon>
        <taxon>Ranunculales</taxon>
        <taxon>Ranunculaceae</taxon>
        <taxon>Thalictroideae</taxon>
        <taxon>Aquilegia</taxon>
    </lineage>
</organism>